<keyword evidence="6" id="KW-0812">Transmembrane</keyword>
<evidence type="ECO:0000256" key="5">
    <source>
        <dbReference type="SAM" id="MobiDB-lite"/>
    </source>
</evidence>
<dbReference type="InterPro" id="IPR020575">
    <property type="entry name" value="Hsp90_N"/>
</dbReference>
<dbReference type="Proteomes" id="UP000692954">
    <property type="component" value="Unassembled WGS sequence"/>
</dbReference>
<dbReference type="FunFam" id="3.30.565.10:FF:000005">
    <property type="entry name" value="Heat shock protein 90"/>
    <property type="match status" value="1"/>
</dbReference>
<dbReference type="PROSITE" id="PS00298">
    <property type="entry name" value="HSP90"/>
    <property type="match status" value="1"/>
</dbReference>
<dbReference type="PANTHER" id="PTHR11528">
    <property type="entry name" value="HEAT SHOCK PROTEIN 90 FAMILY MEMBER"/>
    <property type="match status" value="1"/>
</dbReference>
<keyword evidence="6" id="KW-1133">Transmembrane helix</keyword>
<reference evidence="9" key="1">
    <citation type="submission" date="2021-01" db="EMBL/GenBank/DDBJ databases">
        <authorList>
            <consortium name="Genoscope - CEA"/>
            <person name="William W."/>
        </authorList>
    </citation>
    <scope>NUCLEOTIDE SEQUENCE</scope>
</reference>
<dbReference type="HAMAP" id="MF_00505">
    <property type="entry name" value="HSP90"/>
    <property type="match status" value="1"/>
</dbReference>
<feature type="region of interest" description="Disordered" evidence="5">
    <location>
        <begin position="814"/>
        <end position="854"/>
    </location>
</feature>
<comment type="similarity">
    <text evidence="1">Belongs to the heat shock protein 90 family.</text>
</comment>
<dbReference type="Pfam" id="PF00183">
    <property type="entry name" value="HSP90"/>
    <property type="match status" value="1"/>
</dbReference>
<feature type="compositionally biased region" description="Basic and acidic residues" evidence="5">
    <location>
        <begin position="270"/>
        <end position="284"/>
    </location>
</feature>
<keyword evidence="3" id="KW-0067">ATP-binding</keyword>
<dbReference type="FunFam" id="1.20.120.790:FF:000014">
    <property type="entry name" value="Heat shock protein"/>
    <property type="match status" value="1"/>
</dbReference>
<keyword evidence="10" id="KW-1185">Reference proteome</keyword>
<dbReference type="InterPro" id="IPR019805">
    <property type="entry name" value="Heat_shock_protein_90_CS"/>
</dbReference>
<feature type="domain" description="Histidine kinase/HSP90-like ATPase" evidence="8">
    <location>
        <begin position="61"/>
        <end position="216"/>
    </location>
</feature>
<proteinExistence type="inferred from homology"/>
<dbReference type="GO" id="GO:0016887">
    <property type="term" value="F:ATP hydrolysis activity"/>
    <property type="evidence" value="ECO:0007669"/>
    <property type="project" value="InterPro"/>
</dbReference>
<evidence type="ECO:0000313" key="10">
    <source>
        <dbReference type="Proteomes" id="UP000692954"/>
    </source>
</evidence>
<evidence type="ECO:0000313" key="9">
    <source>
        <dbReference type="EMBL" id="CAD8120271.1"/>
    </source>
</evidence>
<feature type="chain" id="PRO_5035808348" description="Histidine kinase/HSP90-like ATPase domain-containing protein" evidence="7">
    <location>
        <begin position="22"/>
        <end position="854"/>
    </location>
</feature>
<evidence type="ECO:0000259" key="8">
    <source>
        <dbReference type="SMART" id="SM00387"/>
    </source>
</evidence>
<dbReference type="InterPro" id="IPR003594">
    <property type="entry name" value="HATPase_dom"/>
</dbReference>
<comment type="caution">
    <text evidence="9">The sequence shown here is derived from an EMBL/GenBank/DDBJ whole genome shotgun (WGS) entry which is preliminary data.</text>
</comment>
<dbReference type="GO" id="GO:0140662">
    <property type="term" value="F:ATP-dependent protein folding chaperone"/>
    <property type="evidence" value="ECO:0007669"/>
    <property type="project" value="InterPro"/>
</dbReference>
<dbReference type="GO" id="GO:0051082">
    <property type="term" value="F:unfolded protein binding"/>
    <property type="evidence" value="ECO:0007669"/>
    <property type="project" value="InterPro"/>
</dbReference>
<keyword evidence="4" id="KW-0143">Chaperone</keyword>
<protein>
    <recommendedName>
        <fullName evidence="8">Histidine kinase/HSP90-like ATPase domain-containing protein</fullName>
    </recommendedName>
</protein>
<evidence type="ECO:0000256" key="7">
    <source>
        <dbReference type="SAM" id="SignalP"/>
    </source>
</evidence>
<evidence type="ECO:0000256" key="6">
    <source>
        <dbReference type="SAM" id="Phobius"/>
    </source>
</evidence>
<keyword evidence="6" id="KW-0472">Membrane</keyword>
<feature type="compositionally biased region" description="Basic and acidic residues" evidence="5">
    <location>
        <begin position="829"/>
        <end position="838"/>
    </location>
</feature>
<dbReference type="NCBIfam" id="NF003555">
    <property type="entry name" value="PRK05218.1"/>
    <property type="match status" value="1"/>
</dbReference>
<keyword evidence="7" id="KW-0732">Signal</keyword>
<accession>A0A8S1QX50</accession>
<dbReference type="CDD" id="cd16927">
    <property type="entry name" value="HATPase_Hsp90-like"/>
    <property type="match status" value="1"/>
</dbReference>
<keyword evidence="2" id="KW-0547">Nucleotide-binding</keyword>
<evidence type="ECO:0000256" key="1">
    <source>
        <dbReference type="ARBA" id="ARBA00008239"/>
    </source>
</evidence>
<dbReference type="Pfam" id="PF13589">
    <property type="entry name" value="HATPase_c_3"/>
    <property type="match status" value="1"/>
</dbReference>
<dbReference type="GO" id="GO:0005524">
    <property type="term" value="F:ATP binding"/>
    <property type="evidence" value="ECO:0007669"/>
    <property type="project" value="UniProtKB-KW"/>
</dbReference>
<gene>
    <name evidence="9" type="ORF">PSON_ATCC_30995.1.T1250087</name>
</gene>
<name>A0A8S1QX50_9CILI</name>
<dbReference type="AlphaFoldDB" id="A0A8S1QX50"/>
<dbReference type="OrthoDB" id="28737at2759"/>
<sequence length="854" mass="99021">MNSKQKAFALLLLFMLSGVQVMTQDLTEEQRKLLEQSQETHEFQAETGRLMDILINSLYTQKEIFLRELISNAADALDKIRFLSVKNPEILGEKTELAIRIEINTEEKSVSVTDSGIGMTKNDLISNLGTIAKSGTTQFIEAIKGGNVNLIGQFGVGFYSCFLAGQKVTVASKNGDDDDQYIWESQAAHSFAVSKDPRGNTLGRGTQVTIHLKQDAVEFAEESTIRELIKKYSEFINFPIYLKVTREVSKQVEEEGEQQDQQDTNDDDEVKVKDDDDDADTKKKATKTIKEKVSEWVQVNENKAIWLRPKEEISDDDYKKFYKVLSKNSGEDPFNWVHFKAEGEVEFTSLIYIPKRAPSDMFDNYYGKQTTNLKLYVRRVLISEEFEDILPRYLSFVKGVIDSDELPLNVNRETLQQLKMLKVISRKINCFKILLLMMMKMKKKQRKEKKMIIWQKLLLRNNRDQKMRKEKRRLMNIMNFGKNMERILNQELLKILLIDKNQLNQQGIIIYTILRNMFIMMTTLIWIINRFISIYQMIYINSRLIQHISKLLLSIYQISLYLIFYFRWYSSKNSTELTSFDDYIERAKPGQDSIYYLAGENKEQLLASPIIQGLIKKGYEVLLLDDPVDEFTFQHLNEYKQKKLVNVGKGDFKQPEDNDEQRKKQKALKKVFQPLTDWWRKLLSENVDSVVISQRLIEDPIIVVSSESGYSANMERISKAQAYSSKGGNSQQFGKKIVEINPNHQAIQELLQRVKDDPDQETEEMARVLYEAALVNSGYSIPNPEKFASRFYKLFNSALGIDRDAAIKEFEVEIEDEPEASSEPPVDQDGTKWEKVNTDDAQWETVSDDKRDDL</sequence>
<organism evidence="9 10">
    <name type="scientific">Paramecium sonneborni</name>
    <dbReference type="NCBI Taxonomy" id="65129"/>
    <lineage>
        <taxon>Eukaryota</taxon>
        <taxon>Sar</taxon>
        <taxon>Alveolata</taxon>
        <taxon>Ciliophora</taxon>
        <taxon>Intramacronucleata</taxon>
        <taxon>Oligohymenophorea</taxon>
        <taxon>Peniculida</taxon>
        <taxon>Parameciidae</taxon>
        <taxon>Paramecium</taxon>
    </lineage>
</organism>
<feature type="compositionally biased region" description="Acidic residues" evidence="5">
    <location>
        <begin position="254"/>
        <end position="269"/>
    </location>
</feature>
<evidence type="ECO:0000256" key="4">
    <source>
        <dbReference type="ARBA" id="ARBA00023186"/>
    </source>
</evidence>
<evidence type="ECO:0000256" key="2">
    <source>
        <dbReference type="ARBA" id="ARBA00022741"/>
    </source>
</evidence>
<dbReference type="EMBL" id="CAJJDN010000125">
    <property type="protein sequence ID" value="CAD8120271.1"/>
    <property type="molecule type" value="Genomic_DNA"/>
</dbReference>
<dbReference type="InterPro" id="IPR001404">
    <property type="entry name" value="Hsp90_fam"/>
</dbReference>
<feature type="transmembrane region" description="Helical" evidence="6">
    <location>
        <begin position="508"/>
        <end position="528"/>
    </location>
</feature>
<dbReference type="SMART" id="SM00387">
    <property type="entry name" value="HATPase_c"/>
    <property type="match status" value="1"/>
</dbReference>
<evidence type="ECO:0000256" key="3">
    <source>
        <dbReference type="ARBA" id="ARBA00022840"/>
    </source>
</evidence>
<feature type="region of interest" description="Disordered" evidence="5">
    <location>
        <begin position="252"/>
        <end position="284"/>
    </location>
</feature>
<feature type="signal peptide" evidence="7">
    <location>
        <begin position="1"/>
        <end position="21"/>
    </location>
</feature>
<feature type="transmembrane region" description="Helical" evidence="6">
    <location>
        <begin position="548"/>
        <end position="568"/>
    </location>
</feature>
<dbReference type="PIRSF" id="PIRSF002583">
    <property type="entry name" value="Hsp90"/>
    <property type="match status" value="1"/>
</dbReference>